<dbReference type="Proteomes" id="UP000391919">
    <property type="component" value="Unassembled WGS sequence"/>
</dbReference>
<accession>A0A5J4J5W3</accession>
<protein>
    <submittedName>
        <fullName evidence="8">Xanthine dehydrogenase subunit E</fullName>
    </submittedName>
</protein>
<dbReference type="FunFam" id="3.10.20.30:FF:000020">
    <property type="entry name" value="Xanthine dehydrogenase iron-sulfur subunit"/>
    <property type="match status" value="1"/>
</dbReference>
<dbReference type="InterPro" id="IPR002888">
    <property type="entry name" value="2Fe-2S-bd"/>
</dbReference>
<evidence type="ECO:0000256" key="3">
    <source>
        <dbReference type="ARBA" id="ARBA00023002"/>
    </source>
</evidence>
<gene>
    <name evidence="8" type="primary">pucE</name>
    <name evidence="8" type="ORF">BpJC7_16450</name>
</gene>
<dbReference type="InterPro" id="IPR006058">
    <property type="entry name" value="2Fe2S_fd_BS"/>
</dbReference>
<dbReference type="InterPro" id="IPR051452">
    <property type="entry name" value="Diverse_Oxidoreductases"/>
</dbReference>
<dbReference type="PROSITE" id="PS51085">
    <property type="entry name" value="2FE2S_FER_2"/>
    <property type="match status" value="1"/>
</dbReference>
<keyword evidence="3" id="KW-0560">Oxidoreductase</keyword>
<dbReference type="GO" id="GO:0016491">
    <property type="term" value="F:oxidoreductase activity"/>
    <property type="evidence" value="ECO:0007669"/>
    <property type="project" value="UniProtKB-KW"/>
</dbReference>
<evidence type="ECO:0000256" key="4">
    <source>
        <dbReference type="ARBA" id="ARBA00023004"/>
    </source>
</evidence>
<dbReference type="CDD" id="cd00207">
    <property type="entry name" value="fer2"/>
    <property type="match status" value="1"/>
</dbReference>
<dbReference type="SUPFAM" id="SSF54292">
    <property type="entry name" value="2Fe-2S ferredoxin-like"/>
    <property type="match status" value="1"/>
</dbReference>
<dbReference type="GO" id="GO:0046872">
    <property type="term" value="F:metal ion binding"/>
    <property type="evidence" value="ECO:0007669"/>
    <property type="project" value="UniProtKB-KW"/>
</dbReference>
<keyword evidence="5" id="KW-0411">Iron-sulfur</keyword>
<dbReference type="InterPro" id="IPR036010">
    <property type="entry name" value="2Fe-2S_ferredoxin-like_sf"/>
</dbReference>
<evidence type="ECO:0000256" key="6">
    <source>
        <dbReference type="ARBA" id="ARBA00060707"/>
    </source>
</evidence>
<evidence type="ECO:0000259" key="7">
    <source>
        <dbReference type="PROSITE" id="PS51085"/>
    </source>
</evidence>
<dbReference type="Pfam" id="PF01799">
    <property type="entry name" value="Fer2_2"/>
    <property type="match status" value="1"/>
</dbReference>
<dbReference type="InterPro" id="IPR001041">
    <property type="entry name" value="2Fe-2S_ferredoxin-type"/>
</dbReference>
<evidence type="ECO:0000256" key="2">
    <source>
        <dbReference type="ARBA" id="ARBA00022723"/>
    </source>
</evidence>
<dbReference type="RefSeq" id="WP_151680599.1">
    <property type="nucleotide sequence ID" value="NZ_BKZP01000014.1"/>
</dbReference>
<evidence type="ECO:0000256" key="5">
    <source>
        <dbReference type="ARBA" id="ARBA00023014"/>
    </source>
</evidence>
<dbReference type="PANTHER" id="PTHR44379:SF7">
    <property type="entry name" value="XANTHINE DEHYDROGENASE SUBUNIT E-RELATED"/>
    <property type="match status" value="1"/>
</dbReference>
<keyword evidence="9" id="KW-1185">Reference proteome</keyword>
<dbReference type="InterPro" id="IPR012675">
    <property type="entry name" value="Beta-grasp_dom_sf"/>
</dbReference>
<comment type="caution">
    <text evidence="8">The sequence shown here is derived from an EMBL/GenBank/DDBJ whole genome shotgun (WGS) entry which is preliminary data.</text>
</comment>
<dbReference type="PROSITE" id="PS00197">
    <property type="entry name" value="2FE2S_FER_1"/>
    <property type="match status" value="1"/>
</dbReference>
<organism evidence="8 9">
    <name type="scientific">Weizmannia acidilactici</name>
    <dbReference type="NCBI Taxonomy" id="2607726"/>
    <lineage>
        <taxon>Bacteria</taxon>
        <taxon>Bacillati</taxon>
        <taxon>Bacillota</taxon>
        <taxon>Bacilli</taxon>
        <taxon>Bacillales</taxon>
        <taxon>Bacillaceae</taxon>
        <taxon>Heyndrickxia</taxon>
    </lineage>
</organism>
<proteinExistence type="predicted"/>
<evidence type="ECO:0000313" key="9">
    <source>
        <dbReference type="Proteomes" id="UP000391919"/>
    </source>
</evidence>
<dbReference type="PANTHER" id="PTHR44379">
    <property type="entry name" value="OXIDOREDUCTASE WITH IRON-SULFUR SUBUNIT"/>
    <property type="match status" value="1"/>
</dbReference>
<evidence type="ECO:0000256" key="1">
    <source>
        <dbReference type="ARBA" id="ARBA00022714"/>
    </source>
</evidence>
<feature type="domain" description="2Fe-2S ferredoxin-type" evidence="7">
    <location>
        <begin position="10"/>
        <end position="86"/>
    </location>
</feature>
<dbReference type="SUPFAM" id="SSF47741">
    <property type="entry name" value="CO dehydrogenase ISP C-domain like"/>
    <property type="match status" value="1"/>
</dbReference>
<sequence length="165" mass="17793">MENGKTAAKIQATFELNGRQLSLEVDPVLRLVDLLRDQLHMTGTKISCGIGRCGACSVLLDGKVVNACLVLAYQIDGSHITTIEGIQKGGELDLIQQCFLEEGGFQCGYCTPGMIMAAKALTDENLFPGDEEIIEALSGNLCRCTGYGGILRALYRFKAEKAKES</sequence>
<dbReference type="Gene3D" id="3.10.20.30">
    <property type="match status" value="1"/>
</dbReference>
<name>A0A5J4J5W3_9BACI</name>
<reference evidence="8 9" key="1">
    <citation type="submission" date="2019-09" db="EMBL/GenBank/DDBJ databases">
        <title>Draft genome sequence of Bacillus sp. JC-7.</title>
        <authorList>
            <person name="Tanaka N."/>
            <person name="Shiwa Y."/>
            <person name="Fujita N."/>
            <person name="Tanasupawat S."/>
        </authorList>
    </citation>
    <scope>NUCLEOTIDE SEQUENCE [LARGE SCALE GENOMIC DNA]</scope>
    <source>
        <strain evidence="8 9">JC-7</strain>
    </source>
</reference>
<dbReference type="GO" id="GO:0051537">
    <property type="term" value="F:2 iron, 2 sulfur cluster binding"/>
    <property type="evidence" value="ECO:0007669"/>
    <property type="project" value="UniProtKB-KW"/>
</dbReference>
<dbReference type="InterPro" id="IPR036884">
    <property type="entry name" value="2Fe-2S-bd_dom_sf"/>
</dbReference>
<dbReference type="AlphaFoldDB" id="A0A5J4J5W3"/>
<dbReference type="Gene3D" id="1.10.150.120">
    <property type="entry name" value="[2Fe-2S]-binding domain"/>
    <property type="match status" value="1"/>
</dbReference>
<keyword evidence="1" id="KW-0001">2Fe-2S</keyword>
<dbReference type="Pfam" id="PF00111">
    <property type="entry name" value="Fer2"/>
    <property type="match status" value="1"/>
</dbReference>
<evidence type="ECO:0000313" key="8">
    <source>
        <dbReference type="EMBL" id="GER70342.1"/>
    </source>
</evidence>
<keyword evidence="2" id="KW-0479">Metal-binding</keyword>
<dbReference type="EMBL" id="BKZQ01000018">
    <property type="protein sequence ID" value="GER70342.1"/>
    <property type="molecule type" value="Genomic_DNA"/>
</dbReference>
<comment type="pathway">
    <text evidence="6">Alkaloid degradation; nicotine degradation.</text>
</comment>
<keyword evidence="4" id="KW-0408">Iron</keyword>